<dbReference type="Proteomes" id="UP000585638">
    <property type="component" value="Unassembled WGS sequence"/>
</dbReference>
<accession>A0A7W9NIC9</accession>
<organism evidence="2 3">
    <name type="scientific">Kutzneria kofuensis</name>
    <dbReference type="NCBI Taxonomy" id="103725"/>
    <lineage>
        <taxon>Bacteria</taxon>
        <taxon>Bacillati</taxon>
        <taxon>Actinomycetota</taxon>
        <taxon>Actinomycetes</taxon>
        <taxon>Pseudonocardiales</taxon>
        <taxon>Pseudonocardiaceae</taxon>
        <taxon>Kutzneria</taxon>
    </lineage>
</organism>
<evidence type="ECO:0008006" key="4">
    <source>
        <dbReference type="Google" id="ProtNLM"/>
    </source>
</evidence>
<dbReference type="AlphaFoldDB" id="A0A7W9NIC9"/>
<proteinExistence type="predicted"/>
<feature type="chain" id="PRO_5030842472" description="Secreted protein" evidence="1">
    <location>
        <begin position="26"/>
        <end position="65"/>
    </location>
</feature>
<feature type="signal peptide" evidence="1">
    <location>
        <begin position="1"/>
        <end position="25"/>
    </location>
</feature>
<dbReference type="RefSeq" id="WP_184865234.1">
    <property type="nucleotide sequence ID" value="NZ_BAAAWY010000030.1"/>
</dbReference>
<keyword evidence="3" id="KW-1185">Reference proteome</keyword>
<name>A0A7W9NIC9_9PSEU</name>
<keyword evidence="1" id="KW-0732">Signal</keyword>
<protein>
    <recommendedName>
        <fullName evidence="4">Secreted protein</fullName>
    </recommendedName>
</protein>
<reference evidence="2 3" key="1">
    <citation type="submission" date="2020-08" db="EMBL/GenBank/DDBJ databases">
        <title>Sequencing the genomes of 1000 actinobacteria strains.</title>
        <authorList>
            <person name="Klenk H.-P."/>
        </authorList>
    </citation>
    <scope>NUCLEOTIDE SEQUENCE [LARGE SCALE GENOMIC DNA]</scope>
    <source>
        <strain evidence="2 3">DSM 43851</strain>
    </source>
</reference>
<sequence>MKSKAVAVGLLTAALLAAGAGSAAADTLPVWALPGVDVGSLLGPTVPLPTTALAPVDGLLKLISG</sequence>
<evidence type="ECO:0000256" key="1">
    <source>
        <dbReference type="SAM" id="SignalP"/>
    </source>
</evidence>
<gene>
    <name evidence="2" type="ORF">BJ998_004931</name>
</gene>
<evidence type="ECO:0000313" key="2">
    <source>
        <dbReference type="EMBL" id="MBB5893735.1"/>
    </source>
</evidence>
<evidence type="ECO:0000313" key="3">
    <source>
        <dbReference type="Proteomes" id="UP000585638"/>
    </source>
</evidence>
<dbReference type="EMBL" id="JACHIR010000001">
    <property type="protein sequence ID" value="MBB5893735.1"/>
    <property type="molecule type" value="Genomic_DNA"/>
</dbReference>
<comment type="caution">
    <text evidence="2">The sequence shown here is derived from an EMBL/GenBank/DDBJ whole genome shotgun (WGS) entry which is preliminary data.</text>
</comment>